<accession>A0A1S6IS28</accession>
<dbReference type="NCBIfam" id="NF001752">
    <property type="entry name" value="PRK00481.1-1"/>
    <property type="match status" value="1"/>
</dbReference>
<evidence type="ECO:0000259" key="5">
    <source>
        <dbReference type="PROSITE" id="PS50305"/>
    </source>
</evidence>
<evidence type="ECO:0000256" key="2">
    <source>
        <dbReference type="ARBA" id="ARBA00022679"/>
    </source>
</evidence>
<evidence type="ECO:0000256" key="3">
    <source>
        <dbReference type="ARBA" id="ARBA00023027"/>
    </source>
</evidence>
<organism evidence="6 7">
    <name type="scientific">Jeotgalibaca dankookensis</name>
    <dbReference type="NCBI Taxonomy" id="708126"/>
    <lineage>
        <taxon>Bacteria</taxon>
        <taxon>Bacillati</taxon>
        <taxon>Bacillota</taxon>
        <taxon>Bacilli</taxon>
        <taxon>Lactobacillales</taxon>
        <taxon>Carnobacteriaceae</taxon>
        <taxon>Jeotgalibaca</taxon>
    </lineage>
</organism>
<keyword evidence="7" id="KW-1185">Reference proteome</keyword>
<evidence type="ECO:0000256" key="1">
    <source>
        <dbReference type="ARBA" id="ARBA00012928"/>
    </source>
</evidence>
<protein>
    <recommendedName>
        <fullName evidence="1">protein acetyllysine N-acetyltransferase</fullName>
        <ecNumber evidence="1">2.3.1.286</ecNumber>
    </recommendedName>
</protein>
<name>A0A1S6IS28_9LACT</name>
<dbReference type="Proteomes" id="UP000188993">
    <property type="component" value="Chromosome"/>
</dbReference>
<dbReference type="InterPro" id="IPR026590">
    <property type="entry name" value="Ssirtuin_cat_dom"/>
</dbReference>
<dbReference type="EMBL" id="CP019728">
    <property type="protein sequence ID" value="AQS54355.1"/>
    <property type="molecule type" value="Genomic_DNA"/>
</dbReference>
<gene>
    <name evidence="6" type="primary">cobB</name>
    <name evidence="6" type="ORF">BW727_102041</name>
</gene>
<evidence type="ECO:0000256" key="4">
    <source>
        <dbReference type="PROSITE-ProRule" id="PRU00236"/>
    </source>
</evidence>
<dbReference type="Pfam" id="PF02146">
    <property type="entry name" value="SIR2"/>
    <property type="match status" value="1"/>
</dbReference>
<evidence type="ECO:0000313" key="7">
    <source>
        <dbReference type="Proteomes" id="UP000188993"/>
    </source>
</evidence>
<dbReference type="InterPro" id="IPR029035">
    <property type="entry name" value="DHS-like_NAD/FAD-binding_dom"/>
</dbReference>
<dbReference type="CDD" id="cd01407">
    <property type="entry name" value="SIR2-fam"/>
    <property type="match status" value="1"/>
</dbReference>
<dbReference type="RefSeq" id="WP_062471648.1">
    <property type="nucleotide sequence ID" value="NZ_BBYN01000031.1"/>
</dbReference>
<dbReference type="PROSITE" id="PS50305">
    <property type="entry name" value="SIRTUIN"/>
    <property type="match status" value="1"/>
</dbReference>
<dbReference type="Gene3D" id="3.40.50.1220">
    <property type="entry name" value="TPP-binding domain"/>
    <property type="match status" value="1"/>
</dbReference>
<keyword evidence="3" id="KW-0520">NAD</keyword>
<dbReference type="GO" id="GO:0016787">
    <property type="term" value="F:hydrolase activity"/>
    <property type="evidence" value="ECO:0007669"/>
    <property type="project" value="UniProtKB-KW"/>
</dbReference>
<dbReference type="GO" id="GO:0070403">
    <property type="term" value="F:NAD+ binding"/>
    <property type="evidence" value="ECO:0007669"/>
    <property type="project" value="InterPro"/>
</dbReference>
<dbReference type="KEGG" id="jda:BW727_102041"/>
<dbReference type="PANTHER" id="PTHR11085">
    <property type="entry name" value="NAD-DEPENDENT PROTEIN DEACYLASE SIRTUIN-5, MITOCHONDRIAL-RELATED"/>
    <property type="match status" value="1"/>
</dbReference>
<comment type="caution">
    <text evidence="4">Lacks conserved residue(s) required for the propagation of feature annotation.</text>
</comment>
<proteinExistence type="predicted"/>
<dbReference type="AlphaFoldDB" id="A0A1S6IS28"/>
<dbReference type="SUPFAM" id="SSF52467">
    <property type="entry name" value="DHS-like NAD/FAD-binding domain"/>
    <property type="match status" value="1"/>
</dbReference>
<evidence type="ECO:0000313" key="6">
    <source>
        <dbReference type="EMBL" id="AQS54355.1"/>
    </source>
</evidence>
<dbReference type="Gene3D" id="3.30.1600.10">
    <property type="entry name" value="SIR2/SIRT2 'Small Domain"/>
    <property type="match status" value="1"/>
</dbReference>
<keyword evidence="6" id="KW-0378">Hydrolase</keyword>
<keyword evidence="2" id="KW-0808">Transferase</keyword>
<dbReference type="GO" id="GO:0017136">
    <property type="term" value="F:histone deacetylase activity, NAD-dependent"/>
    <property type="evidence" value="ECO:0007669"/>
    <property type="project" value="TreeGrafter"/>
</dbReference>
<sequence length="247" mass="27682">MNEQVKVFAKMIAESNKIVVFSGAGISTASGIPDFRSSGGIYDQIKNRRYSGEEALSVRFMERNPRMFFENMQKNLSFPDAKPNFGHRFFSELENMNKEVTIITQNIDDLHEKAGSSKVLPLHGSINRWVTSQGQKPVANGEVHSQDGIAVDSQGRSVRPDIVLYGEQLNQVTMQAASQAIQEADLLIVVGTSLMVTPASFFVDAFQGRYAVLINQTEVPQMNRFDLVVKEKSSDFLRKVWECIQNK</sequence>
<dbReference type="InterPro" id="IPR050134">
    <property type="entry name" value="NAD-dep_sirtuin_deacylases"/>
</dbReference>
<reference evidence="6 7" key="1">
    <citation type="journal article" date="2014" name="Int. J. Syst. Evol. Microbiol.">
        <title>Jeotgalibaca dankookensis gen. nov., sp. nov., a member of the family Carnobacteriaceae, isolated from seujeot (Korean traditional food).</title>
        <authorList>
            <person name="Lee D.G."/>
            <person name="Trujillo M.E."/>
            <person name="Kang H."/>
            <person name="Ahn T.Y."/>
        </authorList>
    </citation>
    <scope>NUCLEOTIDE SEQUENCE [LARGE SCALE GENOMIC DNA]</scope>
    <source>
        <strain evidence="6 7">EX-07</strain>
    </source>
</reference>
<dbReference type="InterPro" id="IPR003000">
    <property type="entry name" value="Sirtuin"/>
</dbReference>
<dbReference type="InterPro" id="IPR026591">
    <property type="entry name" value="Sirtuin_cat_small_dom_sf"/>
</dbReference>
<dbReference type="PANTHER" id="PTHR11085:SF4">
    <property type="entry name" value="NAD-DEPENDENT PROTEIN DEACYLASE"/>
    <property type="match status" value="1"/>
</dbReference>
<dbReference type="STRING" id="708126.BW727_102041"/>
<feature type="domain" description="Deacetylase sirtuin-type" evidence="5">
    <location>
        <begin position="1"/>
        <end position="247"/>
    </location>
</feature>
<dbReference type="OrthoDB" id="9800582at2"/>
<dbReference type="EC" id="2.3.1.286" evidence="1"/>